<dbReference type="PANTHER" id="PTHR43393">
    <property type="entry name" value="CYTOKININ RIBOSIDE 5'-MONOPHOSPHATE PHOSPHORIBOHYDROLASE"/>
    <property type="match status" value="1"/>
</dbReference>
<dbReference type="NCBIfam" id="TIGR00730">
    <property type="entry name" value="Rossman fold protein, TIGR00730 family"/>
    <property type="match status" value="1"/>
</dbReference>
<dbReference type="Gene3D" id="3.40.50.450">
    <property type="match status" value="1"/>
</dbReference>
<dbReference type="InterPro" id="IPR052341">
    <property type="entry name" value="LOG_family_nucleotidases"/>
</dbReference>
<dbReference type="GO" id="GO:0016787">
    <property type="term" value="F:hydrolase activity"/>
    <property type="evidence" value="ECO:0007669"/>
    <property type="project" value="InterPro"/>
</dbReference>
<dbReference type="GO" id="GO:0009691">
    <property type="term" value="P:cytokinin biosynthetic process"/>
    <property type="evidence" value="ECO:0007669"/>
    <property type="project" value="InterPro"/>
</dbReference>
<dbReference type="InterPro" id="IPR031100">
    <property type="entry name" value="LOG_fam"/>
</dbReference>
<accession>A0A382VCA6</accession>
<name>A0A382VCA6_9ZZZZ</name>
<gene>
    <name evidence="1" type="ORF">METZ01_LOCUS396375</name>
</gene>
<sequence length="184" mass="20742">MARAKKPKKPTSRFVHEDPWRVFRIMSEFVEGFDEMSHIGPAVTIFGSARTKPRDRFYKATVDLSRRLAENNFAVITGGGPGIMEAANRGAAAGGGRSVGLNIKLPYEQSGNKYSNIAVDFHYFFARKVCLAKYSTAFIFMPGGFGTMDEFFEILTLVQTRKTPRYPMICFGRSYWNGLLKWAN</sequence>
<dbReference type="GO" id="GO:0005829">
    <property type="term" value="C:cytosol"/>
    <property type="evidence" value="ECO:0007669"/>
    <property type="project" value="TreeGrafter"/>
</dbReference>
<dbReference type="AlphaFoldDB" id="A0A382VCA6"/>
<dbReference type="PANTHER" id="PTHR43393:SF2">
    <property type="entry name" value="CYTOKININ RIBOSIDE 5'-MONOPHOSPHATE PHOSPHORIBOHYDROLASE"/>
    <property type="match status" value="1"/>
</dbReference>
<reference evidence="1" key="1">
    <citation type="submission" date="2018-05" db="EMBL/GenBank/DDBJ databases">
        <authorList>
            <person name="Lanie J.A."/>
            <person name="Ng W.-L."/>
            <person name="Kazmierczak K.M."/>
            <person name="Andrzejewski T.M."/>
            <person name="Davidsen T.M."/>
            <person name="Wayne K.J."/>
            <person name="Tettelin H."/>
            <person name="Glass J.I."/>
            <person name="Rusch D."/>
            <person name="Podicherti R."/>
            <person name="Tsui H.-C.T."/>
            <person name="Winkler M.E."/>
        </authorList>
    </citation>
    <scope>NUCLEOTIDE SEQUENCE</scope>
</reference>
<proteinExistence type="predicted"/>
<protein>
    <recommendedName>
        <fullName evidence="2">Cytokinin riboside 5'-monophosphate phosphoribohydrolase</fullName>
    </recommendedName>
</protein>
<feature type="non-terminal residue" evidence="1">
    <location>
        <position position="184"/>
    </location>
</feature>
<dbReference type="EMBL" id="UINC01150465">
    <property type="protein sequence ID" value="SVD43521.1"/>
    <property type="molecule type" value="Genomic_DNA"/>
</dbReference>
<organism evidence="1">
    <name type="scientific">marine metagenome</name>
    <dbReference type="NCBI Taxonomy" id="408172"/>
    <lineage>
        <taxon>unclassified sequences</taxon>
        <taxon>metagenomes</taxon>
        <taxon>ecological metagenomes</taxon>
    </lineage>
</organism>
<dbReference type="Pfam" id="PF03641">
    <property type="entry name" value="Lysine_decarbox"/>
    <property type="match status" value="1"/>
</dbReference>
<evidence type="ECO:0008006" key="2">
    <source>
        <dbReference type="Google" id="ProtNLM"/>
    </source>
</evidence>
<dbReference type="SUPFAM" id="SSF102405">
    <property type="entry name" value="MCP/YpsA-like"/>
    <property type="match status" value="1"/>
</dbReference>
<dbReference type="InterPro" id="IPR005269">
    <property type="entry name" value="LOG"/>
</dbReference>
<evidence type="ECO:0000313" key="1">
    <source>
        <dbReference type="EMBL" id="SVD43521.1"/>
    </source>
</evidence>